<comment type="caution">
    <text evidence="2">The sequence shown here is derived from an EMBL/GenBank/DDBJ whole genome shotgun (WGS) entry which is preliminary data.</text>
</comment>
<evidence type="ECO:0000256" key="1">
    <source>
        <dbReference type="SAM" id="Phobius"/>
    </source>
</evidence>
<organism evidence="2 3">
    <name type="scientific">Halorubrum glutamatedens</name>
    <dbReference type="NCBI Taxonomy" id="2707018"/>
    <lineage>
        <taxon>Archaea</taxon>
        <taxon>Methanobacteriati</taxon>
        <taxon>Methanobacteriota</taxon>
        <taxon>Stenosarchaea group</taxon>
        <taxon>Halobacteria</taxon>
        <taxon>Halobacteriales</taxon>
        <taxon>Haloferacaceae</taxon>
        <taxon>Halorubrum</taxon>
    </lineage>
</organism>
<sequence length="71" mass="7616">MTRTVEERFGEFFERVSRADLILLCMPLLFLGGYGAGTLAFDARSVAVAIASIACAPLMFDGLFVNPPSDG</sequence>
<dbReference type="Pfam" id="PF26047">
    <property type="entry name" value="DUF8015"/>
    <property type="match status" value="1"/>
</dbReference>
<keyword evidence="3" id="KW-1185">Reference proteome</keyword>
<keyword evidence="1" id="KW-1133">Transmembrane helix</keyword>
<dbReference type="EMBL" id="JBHSKV010000014">
    <property type="protein sequence ID" value="MFC5135200.1"/>
    <property type="molecule type" value="Genomic_DNA"/>
</dbReference>
<keyword evidence="1" id="KW-0812">Transmembrane</keyword>
<feature type="transmembrane region" description="Helical" evidence="1">
    <location>
        <begin position="46"/>
        <end position="65"/>
    </location>
</feature>
<proteinExistence type="predicted"/>
<dbReference type="InterPro" id="IPR058328">
    <property type="entry name" value="DUF8015"/>
</dbReference>
<dbReference type="AlphaFoldDB" id="A0ABD5QSG5"/>
<evidence type="ECO:0000313" key="2">
    <source>
        <dbReference type="EMBL" id="MFC5135200.1"/>
    </source>
</evidence>
<keyword evidence="1" id="KW-0472">Membrane</keyword>
<reference evidence="2 3" key="1">
    <citation type="journal article" date="2019" name="Int. J. Syst. Evol. Microbiol.">
        <title>The Global Catalogue of Microorganisms (GCM) 10K type strain sequencing project: providing services to taxonomists for standard genome sequencing and annotation.</title>
        <authorList>
            <consortium name="The Broad Institute Genomics Platform"/>
            <consortium name="The Broad Institute Genome Sequencing Center for Infectious Disease"/>
            <person name="Wu L."/>
            <person name="Ma J."/>
        </authorList>
    </citation>
    <scope>NUCLEOTIDE SEQUENCE [LARGE SCALE GENOMIC DNA]</scope>
    <source>
        <strain evidence="2 3">CGMCC 1.16026</strain>
    </source>
</reference>
<protein>
    <submittedName>
        <fullName evidence="2">Uncharacterized protein</fullName>
    </submittedName>
</protein>
<feature type="transmembrane region" description="Helical" evidence="1">
    <location>
        <begin position="21"/>
        <end position="40"/>
    </location>
</feature>
<accession>A0ABD5QSG5</accession>
<dbReference type="RefSeq" id="WP_122106013.1">
    <property type="nucleotide sequence ID" value="NZ_JBHSKV010000014.1"/>
</dbReference>
<name>A0ABD5QSG5_9EURY</name>
<dbReference type="Proteomes" id="UP001596145">
    <property type="component" value="Unassembled WGS sequence"/>
</dbReference>
<gene>
    <name evidence="2" type="ORF">ACFPJA_10790</name>
</gene>
<evidence type="ECO:0000313" key="3">
    <source>
        <dbReference type="Proteomes" id="UP001596145"/>
    </source>
</evidence>